<feature type="compositionally biased region" description="Low complexity" evidence="1">
    <location>
        <begin position="45"/>
        <end position="61"/>
    </location>
</feature>
<reference evidence="3 4" key="1">
    <citation type="submission" date="2019-05" db="EMBL/GenBank/DDBJ databases">
        <title>Another draft genome of Portunus trituberculatus and its Hox gene families provides insights of decapod evolution.</title>
        <authorList>
            <person name="Jeong J.-H."/>
            <person name="Song I."/>
            <person name="Kim S."/>
            <person name="Choi T."/>
            <person name="Kim D."/>
            <person name="Ryu S."/>
            <person name="Kim W."/>
        </authorList>
    </citation>
    <scope>NUCLEOTIDE SEQUENCE [LARGE SCALE GENOMIC DNA]</scope>
    <source>
        <tissue evidence="3">Muscle</tissue>
    </source>
</reference>
<evidence type="ECO:0000313" key="4">
    <source>
        <dbReference type="Proteomes" id="UP000324222"/>
    </source>
</evidence>
<name>A0A5B7DZZ5_PORTR</name>
<sequence length="325" mass="36189">MQCQWRMWAASMVVAAVVVASVKGEEEWEWRHSRKASSIPGYVEPTTSTSTSTTTAPPATTFHPVFSTDQHSRTMFRGASANPYFLMMVGTHRQPHDGTTKSRVVVDTPLDEDGPEPLVLGDTYTTVDRLQSARGAQPQLPRPQKHLLGGLHPDEVFYANEDLLITRGGGFHSEVFQEPSQLLHEDDNAKDKDTIPKTAPVVALPPSPDQEYNGNIPAILPPPTHTRTKPISFLVGGASNTNYVLLPYVYPRAYTKLIRTYPSQIMYTYRYHPSPAMLQAVAPLPLPHSLVGDTDVNFRHPRPPINPEAEVFVPQPSHSWRRTNL</sequence>
<comment type="caution">
    <text evidence="3">The sequence shown here is derived from an EMBL/GenBank/DDBJ whole genome shotgun (WGS) entry which is preliminary data.</text>
</comment>
<feature type="region of interest" description="Disordered" evidence="1">
    <location>
        <begin position="33"/>
        <end position="61"/>
    </location>
</feature>
<gene>
    <name evidence="3" type="ORF">E2C01_019856</name>
</gene>
<dbReference type="Proteomes" id="UP000324222">
    <property type="component" value="Unassembled WGS sequence"/>
</dbReference>
<feature type="chain" id="PRO_5023056811" evidence="2">
    <location>
        <begin position="25"/>
        <end position="325"/>
    </location>
</feature>
<keyword evidence="2" id="KW-0732">Signal</keyword>
<evidence type="ECO:0000313" key="3">
    <source>
        <dbReference type="EMBL" id="MPC26709.1"/>
    </source>
</evidence>
<protein>
    <submittedName>
        <fullName evidence="3">Uncharacterized protein</fullName>
    </submittedName>
</protein>
<dbReference type="AlphaFoldDB" id="A0A5B7DZZ5"/>
<evidence type="ECO:0000256" key="1">
    <source>
        <dbReference type="SAM" id="MobiDB-lite"/>
    </source>
</evidence>
<proteinExistence type="predicted"/>
<keyword evidence="4" id="KW-1185">Reference proteome</keyword>
<dbReference type="OrthoDB" id="6363232at2759"/>
<accession>A0A5B7DZZ5</accession>
<organism evidence="3 4">
    <name type="scientific">Portunus trituberculatus</name>
    <name type="common">Swimming crab</name>
    <name type="synonym">Neptunus trituberculatus</name>
    <dbReference type="NCBI Taxonomy" id="210409"/>
    <lineage>
        <taxon>Eukaryota</taxon>
        <taxon>Metazoa</taxon>
        <taxon>Ecdysozoa</taxon>
        <taxon>Arthropoda</taxon>
        <taxon>Crustacea</taxon>
        <taxon>Multicrustacea</taxon>
        <taxon>Malacostraca</taxon>
        <taxon>Eumalacostraca</taxon>
        <taxon>Eucarida</taxon>
        <taxon>Decapoda</taxon>
        <taxon>Pleocyemata</taxon>
        <taxon>Brachyura</taxon>
        <taxon>Eubrachyura</taxon>
        <taxon>Portunoidea</taxon>
        <taxon>Portunidae</taxon>
        <taxon>Portuninae</taxon>
        <taxon>Portunus</taxon>
    </lineage>
</organism>
<feature type="signal peptide" evidence="2">
    <location>
        <begin position="1"/>
        <end position="24"/>
    </location>
</feature>
<evidence type="ECO:0000256" key="2">
    <source>
        <dbReference type="SAM" id="SignalP"/>
    </source>
</evidence>
<dbReference type="EMBL" id="VSRR010001639">
    <property type="protein sequence ID" value="MPC26709.1"/>
    <property type="molecule type" value="Genomic_DNA"/>
</dbReference>